<evidence type="ECO:0000313" key="9">
    <source>
        <dbReference type="Proteomes" id="UP001209168"/>
    </source>
</evidence>
<comment type="caution">
    <text evidence="8">The sequence shown here is derived from an EMBL/GenBank/DDBJ whole genome shotgun (WGS) entry which is preliminary data.</text>
</comment>
<evidence type="ECO:0000259" key="7">
    <source>
        <dbReference type="Pfam" id="PF14322"/>
    </source>
</evidence>
<comment type="similarity">
    <text evidence="2">Belongs to the SusD family.</text>
</comment>
<dbReference type="AlphaFoldDB" id="A0AAW5UQZ0"/>
<dbReference type="GO" id="GO:0009279">
    <property type="term" value="C:cell outer membrane"/>
    <property type="evidence" value="ECO:0007669"/>
    <property type="project" value="UniProtKB-SubCell"/>
</dbReference>
<feature type="domain" description="SusD-like N-terminal" evidence="7">
    <location>
        <begin position="80"/>
        <end position="232"/>
    </location>
</feature>
<dbReference type="InterPro" id="IPR011990">
    <property type="entry name" value="TPR-like_helical_dom_sf"/>
</dbReference>
<evidence type="ECO:0000256" key="3">
    <source>
        <dbReference type="ARBA" id="ARBA00022729"/>
    </source>
</evidence>
<dbReference type="Pfam" id="PF14322">
    <property type="entry name" value="SusD-like_3"/>
    <property type="match status" value="1"/>
</dbReference>
<evidence type="ECO:0000256" key="1">
    <source>
        <dbReference type="ARBA" id="ARBA00004442"/>
    </source>
</evidence>
<organism evidence="8 9">
    <name type="scientific">Segatella copri</name>
    <dbReference type="NCBI Taxonomy" id="165179"/>
    <lineage>
        <taxon>Bacteria</taxon>
        <taxon>Pseudomonadati</taxon>
        <taxon>Bacteroidota</taxon>
        <taxon>Bacteroidia</taxon>
        <taxon>Bacteroidales</taxon>
        <taxon>Prevotellaceae</taxon>
        <taxon>Segatella</taxon>
    </lineage>
</organism>
<keyword evidence="3" id="KW-0732">Signal</keyword>
<reference evidence="8" key="1">
    <citation type="submission" date="2022-11" db="EMBL/GenBank/DDBJ databases">
        <title>Genomic repertoires linked with pathogenic potency of arthritogenic Prevotella copri isolated from the gut of rheumatoid arthritis patients.</title>
        <authorList>
            <person name="Nii T."/>
            <person name="Maeda Y."/>
            <person name="Motooka D."/>
            <person name="Naito M."/>
            <person name="Matsumoto Y."/>
            <person name="Ogawa T."/>
            <person name="Oguro-Igashira E."/>
            <person name="Kishikawa T."/>
            <person name="Yamashita M."/>
            <person name="Koizumi S."/>
            <person name="Kurakawa T."/>
            <person name="Okumura R."/>
            <person name="Kayama H."/>
            <person name="Murakami M."/>
            <person name="Sakaguchi T."/>
            <person name="Das B."/>
            <person name="Nakamura S."/>
            <person name="Okada Y."/>
            <person name="Kumanogoh A."/>
            <person name="Takeda K."/>
        </authorList>
    </citation>
    <scope>NUCLEOTIDE SEQUENCE</scope>
    <source>
        <strain evidence="8">H012_8</strain>
    </source>
</reference>
<dbReference type="InterPro" id="IPR012944">
    <property type="entry name" value="SusD_RagB_dom"/>
</dbReference>
<keyword evidence="4" id="KW-0472">Membrane</keyword>
<keyword evidence="5" id="KW-0998">Cell outer membrane</keyword>
<dbReference type="EMBL" id="JAPDVH010000001">
    <property type="protein sequence ID" value="MCW4155835.1"/>
    <property type="molecule type" value="Genomic_DNA"/>
</dbReference>
<dbReference type="RefSeq" id="WP_264901254.1">
    <property type="nucleotide sequence ID" value="NZ_JAPDVH010000001.1"/>
</dbReference>
<dbReference type="InterPro" id="IPR033985">
    <property type="entry name" value="SusD-like_N"/>
</dbReference>
<accession>A0AAW5UQZ0</accession>
<sequence length="548" mass="62102">MKQNRIFNSIKVASFCGMMELTATSCSDDFFDVKNPNEISSSTFWKTESDALMALTGCYDAMQNGDLNNDYIDGGKFGFLTRETCTDNGGHSWGNWMLGSSIAQGTSTANDQCFSKYWNANYELIKRCNALLENVDEISMSDDKKAAFKGEAIALRALGYCNLVSVFRDVPYLEKPLTLAECQPARNTKEEIATKVLADLKKNIPNIPVKGKAGKGRLTQEAAYAIMGRLALFTKHYDEAIEAYNHVIGKYSLFTSGDGSDGYKNFSELFTEKNEECDEVILGIHYTGPGKNEGQTFSISWGGPMNAVEATRNLCDDYYCIDGLPIDKSPLFKGKTGKAAYDKENPDFARYENRDPRLKGTLFVPGMKWLNDVYNYPKEGGKKIPSVSQVAIMKWFVPENMANEYDGSLDYYVIRYAEVLLSLSEAMIEKGGYSQEQITKYINEVRERVHMPKVEAVEGNGLSTEQLRQIVRHERRVELAFEDLRFADLYRWGEWKDAIERMNKEYETYGMGDYSRSYRGSQDDVWPIPQNEIDTDLNLKQHKEWGGE</sequence>
<proteinExistence type="inferred from homology"/>
<protein>
    <submittedName>
        <fullName evidence="8">RagB/SusD family nutrient uptake outer membrane protein</fullName>
    </submittedName>
</protein>
<dbReference type="SUPFAM" id="SSF48452">
    <property type="entry name" value="TPR-like"/>
    <property type="match status" value="1"/>
</dbReference>
<evidence type="ECO:0000259" key="6">
    <source>
        <dbReference type="Pfam" id="PF07980"/>
    </source>
</evidence>
<gene>
    <name evidence="8" type="ORF">ONT23_09885</name>
</gene>
<evidence type="ECO:0000256" key="2">
    <source>
        <dbReference type="ARBA" id="ARBA00006275"/>
    </source>
</evidence>
<evidence type="ECO:0000256" key="5">
    <source>
        <dbReference type="ARBA" id="ARBA00023237"/>
    </source>
</evidence>
<comment type="subcellular location">
    <subcellularLocation>
        <location evidence="1">Cell outer membrane</location>
    </subcellularLocation>
</comment>
<feature type="domain" description="RagB/SusD" evidence="6">
    <location>
        <begin position="292"/>
        <end position="545"/>
    </location>
</feature>
<dbReference type="Pfam" id="PF07980">
    <property type="entry name" value="SusD_RagB"/>
    <property type="match status" value="1"/>
</dbReference>
<dbReference type="Gene3D" id="1.25.40.390">
    <property type="match status" value="1"/>
</dbReference>
<evidence type="ECO:0000313" key="8">
    <source>
        <dbReference type="EMBL" id="MCW4155835.1"/>
    </source>
</evidence>
<evidence type="ECO:0000256" key="4">
    <source>
        <dbReference type="ARBA" id="ARBA00023136"/>
    </source>
</evidence>
<dbReference type="Proteomes" id="UP001209168">
    <property type="component" value="Unassembled WGS sequence"/>
</dbReference>
<name>A0AAW5UQZ0_9BACT</name>